<comment type="caution">
    <text evidence="5">The sequence shown here is derived from an EMBL/GenBank/DDBJ whole genome shotgun (WGS) entry which is preliminary data.</text>
</comment>
<evidence type="ECO:0000313" key="5">
    <source>
        <dbReference type="EMBL" id="KAK4506368.1"/>
    </source>
</evidence>
<reference evidence="5 6" key="1">
    <citation type="journal article" date="2023" name="G3 (Bethesda)">
        <title>A chromosome-level genome assembly of Zasmidium syzygii isolated from banana leaves.</title>
        <authorList>
            <person name="van Westerhoven A.C."/>
            <person name="Mehrabi R."/>
            <person name="Talebi R."/>
            <person name="Steentjes M.B.F."/>
            <person name="Corcolon B."/>
            <person name="Chong P.A."/>
            <person name="Kema G.H.J."/>
            <person name="Seidl M.F."/>
        </authorList>
    </citation>
    <scope>NUCLEOTIDE SEQUENCE [LARGE SCALE GENOMIC DNA]</scope>
    <source>
        <strain evidence="5 6">P124</strain>
    </source>
</reference>
<dbReference type="Pfam" id="PF11807">
    <property type="entry name" value="UstYa"/>
    <property type="match status" value="1"/>
</dbReference>
<keyword evidence="4" id="KW-0472">Membrane</keyword>
<evidence type="ECO:0000256" key="4">
    <source>
        <dbReference type="SAM" id="Phobius"/>
    </source>
</evidence>
<dbReference type="InterPro" id="IPR021765">
    <property type="entry name" value="UstYa-like"/>
</dbReference>
<dbReference type="PANTHER" id="PTHR33365">
    <property type="entry name" value="YALI0B05434P"/>
    <property type="match status" value="1"/>
</dbReference>
<keyword evidence="4" id="KW-1133">Transmembrane helix</keyword>
<evidence type="ECO:0000256" key="1">
    <source>
        <dbReference type="ARBA" id="ARBA00004685"/>
    </source>
</evidence>
<organism evidence="5 6">
    <name type="scientific">Zasmidium cellare</name>
    <name type="common">Wine cellar mold</name>
    <name type="synonym">Racodium cellare</name>
    <dbReference type="NCBI Taxonomy" id="395010"/>
    <lineage>
        <taxon>Eukaryota</taxon>
        <taxon>Fungi</taxon>
        <taxon>Dikarya</taxon>
        <taxon>Ascomycota</taxon>
        <taxon>Pezizomycotina</taxon>
        <taxon>Dothideomycetes</taxon>
        <taxon>Dothideomycetidae</taxon>
        <taxon>Mycosphaerellales</taxon>
        <taxon>Mycosphaerellaceae</taxon>
        <taxon>Zasmidium</taxon>
    </lineage>
</organism>
<keyword evidence="6" id="KW-1185">Reference proteome</keyword>
<dbReference type="Proteomes" id="UP001305779">
    <property type="component" value="Unassembled WGS sequence"/>
</dbReference>
<gene>
    <name evidence="5" type="ORF">PRZ48_000098</name>
</gene>
<sequence length="258" mass="29228">MSFFKQLAMNSGAKDSLETIQSQDLVDKSIDYFDRELDLRLLQRSHRRLKRCMAFVVALLILAVVALAISDHKRSRAISHELRPNYPVPELPWTTTVFEKDPLFSSPSNQQSDEAWASLMPPGDGFLLLPTTLTNPARLPLGKPHPSSNTSTIYDTTLFHSLHCLSHIRTSLSTLIASITHNSTALVYEILVKPQEDHVRHCFDYLRQGVMCQGDLTLEWPRTEEDGRRFAVDGWGVGHVCRDWVSDGLCPRKPICFD</sequence>
<dbReference type="EMBL" id="JAXOVC010000001">
    <property type="protein sequence ID" value="KAK4506368.1"/>
    <property type="molecule type" value="Genomic_DNA"/>
</dbReference>
<comment type="pathway">
    <text evidence="1">Mycotoxin biosynthesis.</text>
</comment>
<dbReference type="PANTHER" id="PTHR33365:SF11">
    <property type="entry name" value="TAT PATHWAY SIGNAL SEQUENCE"/>
    <property type="match status" value="1"/>
</dbReference>
<name>A0ABR0EZ52_ZASCE</name>
<proteinExistence type="inferred from homology"/>
<evidence type="ECO:0000313" key="6">
    <source>
        <dbReference type="Proteomes" id="UP001305779"/>
    </source>
</evidence>
<evidence type="ECO:0000256" key="2">
    <source>
        <dbReference type="ARBA" id="ARBA00023002"/>
    </source>
</evidence>
<feature type="transmembrane region" description="Helical" evidence="4">
    <location>
        <begin position="52"/>
        <end position="70"/>
    </location>
</feature>
<keyword evidence="2" id="KW-0560">Oxidoreductase</keyword>
<evidence type="ECO:0000256" key="3">
    <source>
        <dbReference type="ARBA" id="ARBA00035112"/>
    </source>
</evidence>
<keyword evidence="4" id="KW-0812">Transmembrane</keyword>
<accession>A0ABR0EZ52</accession>
<protein>
    <submittedName>
        <fullName evidence="5">Uncharacterized protein</fullName>
    </submittedName>
</protein>
<comment type="similarity">
    <text evidence="3">Belongs to the ustYa family.</text>
</comment>